<dbReference type="AlphaFoldDB" id="A0A369JYN0"/>
<proteinExistence type="predicted"/>
<keyword evidence="2" id="KW-1185">Reference proteome</keyword>
<organism evidence="1 2">
    <name type="scientific">Hypsizygus marmoreus</name>
    <name type="common">White beech mushroom</name>
    <name type="synonym">Agaricus marmoreus</name>
    <dbReference type="NCBI Taxonomy" id="39966"/>
    <lineage>
        <taxon>Eukaryota</taxon>
        <taxon>Fungi</taxon>
        <taxon>Dikarya</taxon>
        <taxon>Basidiomycota</taxon>
        <taxon>Agaricomycotina</taxon>
        <taxon>Agaricomycetes</taxon>
        <taxon>Agaricomycetidae</taxon>
        <taxon>Agaricales</taxon>
        <taxon>Tricholomatineae</taxon>
        <taxon>Lyophyllaceae</taxon>
        <taxon>Hypsizygus</taxon>
    </lineage>
</organism>
<protein>
    <submittedName>
        <fullName evidence="1">Uncharacterized protein</fullName>
    </submittedName>
</protein>
<dbReference type="EMBL" id="LUEZ02000016">
    <property type="protein sequence ID" value="RDB27459.1"/>
    <property type="molecule type" value="Genomic_DNA"/>
</dbReference>
<comment type="caution">
    <text evidence="1">The sequence shown here is derived from an EMBL/GenBank/DDBJ whole genome shotgun (WGS) entry which is preliminary data.</text>
</comment>
<accession>A0A369JYN0</accession>
<gene>
    <name evidence="1" type="ORF">Hypma_004102</name>
</gene>
<reference evidence="1" key="1">
    <citation type="submission" date="2018-04" db="EMBL/GenBank/DDBJ databases">
        <title>Whole genome sequencing of Hypsizygus marmoreus.</title>
        <authorList>
            <person name="Choi I.-G."/>
            <person name="Min B."/>
            <person name="Kim J.-G."/>
            <person name="Kim S."/>
            <person name="Oh Y.-L."/>
            <person name="Kong W.-S."/>
            <person name="Park H."/>
            <person name="Jeong J."/>
            <person name="Song E.-S."/>
        </authorList>
    </citation>
    <scope>NUCLEOTIDE SEQUENCE [LARGE SCALE GENOMIC DNA]</scope>
    <source>
        <strain evidence="1">51987-8</strain>
    </source>
</reference>
<evidence type="ECO:0000313" key="2">
    <source>
        <dbReference type="Proteomes" id="UP000076154"/>
    </source>
</evidence>
<dbReference type="Proteomes" id="UP000076154">
    <property type="component" value="Unassembled WGS sequence"/>
</dbReference>
<name>A0A369JYN0_HYPMA</name>
<sequence length="67" mass="7515">MYSAAFFVDFEWFFRSRVIRSGHSLSVSAFISTSTVHKLSEYTISTVSMPQPPDVVISGRLAPTRSQ</sequence>
<evidence type="ECO:0000313" key="1">
    <source>
        <dbReference type="EMBL" id="RDB27459.1"/>
    </source>
</evidence>
<dbReference type="InParanoid" id="A0A369JYN0"/>